<reference evidence="1 2" key="1">
    <citation type="submission" date="2024-01" db="EMBL/GenBank/DDBJ databases">
        <title>Genome assemblies of Stephania.</title>
        <authorList>
            <person name="Yang L."/>
        </authorList>
    </citation>
    <scope>NUCLEOTIDE SEQUENCE [LARGE SCALE GENOMIC DNA]</scope>
    <source>
        <strain evidence="1">QJT</strain>
        <tissue evidence="1">Leaf</tissue>
    </source>
</reference>
<proteinExistence type="predicted"/>
<comment type="caution">
    <text evidence="1">The sequence shown here is derived from an EMBL/GenBank/DDBJ whole genome shotgun (WGS) entry which is preliminary data.</text>
</comment>
<evidence type="ECO:0000313" key="2">
    <source>
        <dbReference type="Proteomes" id="UP001417504"/>
    </source>
</evidence>
<dbReference type="AlphaFoldDB" id="A0AAP0I797"/>
<gene>
    <name evidence="1" type="ORF">Sjap_018061</name>
</gene>
<keyword evidence="2" id="KW-1185">Reference proteome</keyword>
<name>A0AAP0I797_9MAGN</name>
<sequence>MLESFSHTLRLCSSSSSPLPLKINLFLFFHKRHTPNTIHCMKSVLRDCMHSHVSRKL</sequence>
<dbReference type="Proteomes" id="UP001417504">
    <property type="component" value="Unassembled WGS sequence"/>
</dbReference>
<organism evidence="1 2">
    <name type="scientific">Stephania japonica</name>
    <dbReference type="NCBI Taxonomy" id="461633"/>
    <lineage>
        <taxon>Eukaryota</taxon>
        <taxon>Viridiplantae</taxon>
        <taxon>Streptophyta</taxon>
        <taxon>Embryophyta</taxon>
        <taxon>Tracheophyta</taxon>
        <taxon>Spermatophyta</taxon>
        <taxon>Magnoliopsida</taxon>
        <taxon>Ranunculales</taxon>
        <taxon>Menispermaceae</taxon>
        <taxon>Menispermoideae</taxon>
        <taxon>Cissampelideae</taxon>
        <taxon>Stephania</taxon>
    </lineage>
</organism>
<dbReference type="EMBL" id="JBBNAE010000007">
    <property type="protein sequence ID" value="KAK9110001.1"/>
    <property type="molecule type" value="Genomic_DNA"/>
</dbReference>
<protein>
    <submittedName>
        <fullName evidence="1">Uncharacterized protein</fullName>
    </submittedName>
</protein>
<accession>A0AAP0I797</accession>
<evidence type="ECO:0000313" key="1">
    <source>
        <dbReference type="EMBL" id="KAK9110001.1"/>
    </source>
</evidence>